<comment type="subcellular location">
    <subcellularLocation>
        <location evidence="1">Membrane</location>
    </subcellularLocation>
</comment>
<accession>A0A6I6LHM3</accession>
<keyword evidence="8" id="KW-1185">Reference proteome</keyword>
<dbReference type="AlphaFoldDB" id="A0A6I6LHM3"/>
<keyword evidence="4" id="KW-0472">Membrane</keyword>
<feature type="region of interest" description="Disordered" evidence="5">
    <location>
        <begin position="162"/>
        <end position="201"/>
    </location>
</feature>
<dbReference type="Gene3D" id="3.10.20.310">
    <property type="entry name" value="membrane protein fhac"/>
    <property type="match status" value="2"/>
</dbReference>
<dbReference type="Proteomes" id="UP000428803">
    <property type="component" value="Chromosome"/>
</dbReference>
<keyword evidence="2" id="KW-1134">Transmembrane beta strand</keyword>
<evidence type="ECO:0000256" key="1">
    <source>
        <dbReference type="ARBA" id="ARBA00004370"/>
    </source>
</evidence>
<keyword evidence="3" id="KW-0812">Transmembrane</keyword>
<feature type="region of interest" description="Disordered" evidence="5">
    <location>
        <begin position="1"/>
        <end position="61"/>
    </location>
</feature>
<reference evidence="8" key="1">
    <citation type="submission" date="2019-01" db="EMBL/GenBank/DDBJ databases">
        <title>Sphingorhabdus lacus sp.nov., isolated from an oligotrophic freshwater lake.</title>
        <authorList>
            <person name="Park M."/>
        </authorList>
    </citation>
    <scope>NUCLEOTIDE SEQUENCE [LARGE SCALE GENOMIC DNA]</scope>
    <source>
        <strain evidence="8">IMCC1753</strain>
    </source>
</reference>
<evidence type="ECO:0000313" key="8">
    <source>
        <dbReference type="Proteomes" id="UP000428803"/>
    </source>
</evidence>
<evidence type="ECO:0000256" key="3">
    <source>
        <dbReference type="ARBA" id="ARBA00022692"/>
    </source>
</evidence>
<dbReference type="Pfam" id="PF01103">
    <property type="entry name" value="Omp85"/>
    <property type="match status" value="1"/>
</dbReference>
<proteinExistence type="predicted"/>
<dbReference type="PANTHER" id="PTHR12815">
    <property type="entry name" value="SORTING AND ASSEMBLY MACHINERY SAMM50 PROTEIN FAMILY MEMBER"/>
    <property type="match status" value="1"/>
</dbReference>
<feature type="compositionally biased region" description="Basic and acidic residues" evidence="5">
    <location>
        <begin position="162"/>
        <end position="183"/>
    </location>
</feature>
<dbReference type="KEGG" id="slaa:EUU25_15330"/>
<evidence type="ECO:0000259" key="6">
    <source>
        <dbReference type="Pfam" id="PF01103"/>
    </source>
</evidence>
<dbReference type="Gene3D" id="2.40.160.50">
    <property type="entry name" value="membrane protein fhac: a member of the omp85/tpsb transporter family"/>
    <property type="match status" value="1"/>
</dbReference>
<name>A0A6I6LHM3_9SPHN</name>
<feature type="compositionally biased region" description="Basic and acidic residues" evidence="5">
    <location>
        <begin position="7"/>
        <end position="16"/>
    </location>
</feature>
<dbReference type="OrthoDB" id="9769707at2"/>
<dbReference type="PANTHER" id="PTHR12815:SF18">
    <property type="entry name" value="SORTING AND ASSEMBLY MACHINERY COMPONENT 50 HOMOLOG"/>
    <property type="match status" value="1"/>
</dbReference>
<protein>
    <recommendedName>
        <fullName evidence="6">Bacterial surface antigen (D15) domain-containing protein</fullName>
    </recommendedName>
</protein>
<evidence type="ECO:0000256" key="5">
    <source>
        <dbReference type="SAM" id="MobiDB-lite"/>
    </source>
</evidence>
<evidence type="ECO:0000256" key="2">
    <source>
        <dbReference type="ARBA" id="ARBA00022452"/>
    </source>
</evidence>
<dbReference type="InterPro" id="IPR000184">
    <property type="entry name" value="Bac_surfAg_D15"/>
</dbReference>
<evidence type="ECO:0000256" key="4">
    <source>
        <dbReference type="ARBA" id="ARBA00023136"/>
    </source>
</evidence>
<dbReference type="InterPro" id="IPR039910">
    <property type="entry name" value="D15-like"/>
</dbReference>
<dbReference type="GO" id="GO:0019867">
    <property type="term" value="C:outer membrane"/>
    <property type="evidence" value="ECO:0007669"/>
    <property type="project" value="InterPro"/>
</dbReference>
<sequence>MALAIRRSGEGEVAHEPHRRSPSPTSPRPYGQGSVSSPLKGRGEGAFGDCPHHLQPLHPPQSASPGILRGCISFLPSYRKHREPFLISCVWVAGDAFLIRSIALLHLAFATAPVLAQNPAGAAETVPVPVPPAPEESGKPIISDEEFDAAIPSLDDKPLESVEEWQREQDARDETGASEDVRQQTRQTAEEAANPALRDGDAVEILSDPPVVDPLLDEPLPSIDVFDAEPPPQPTEAAENENNQSVRYVVKINGLDPEASADIAVDADGNIYRTSLRRFYDLSALGRNGGRADTRAVVSQRARADRQLLLDILTSEGFYDATVRVATERTNAAAAEGNGPSAAEPLNVTLNVVPGRRYYLGEIRFETKTVEPADLITSNFVPKSGDPIVADTILAAEANISIKLPENGYPFATVGQRDILLDSENGLGDYTLPVDPGARSVFGQIKSEGTEAFDAEHVAILRRFKTGDLYDSRKVDDLRAALVATGLLSTVSVEPVPGEGTAPDGTPYADLLVRQEAGPARTLAISAGYGTGQGPRVEGSWTHRNLFPPEGSLTAAGALGTREQAASVAFSRANAGRRDRTFEMSLSALHSNYDAFEAYTGRIAAFYSYASTPIWQKKFTWSAGLEILATSEDQFDVARGLRDRRIYYVAALPGQVGFDRSDDLLNPTKGYRLNLRLSPEASLGGGKRIYARAILDGSYYYSPTDSLVLAARGRVGTISGTGRDDLAPSRRFYGGGGGSVRGFGYQQLGPKDLNGDPIGGRSMNEAALEARYRFGNFGVAGFVDAGQVYESSIPKFDDWRFGLGIGGRFYTNFGPVRLDLATPLNRKQGESKISVYVSIGQAF</sequence>
<evidence type="ECO:0000313" key="7">
    <source>
        <dbReference type="EMBL" id="QGY81863.1"/>
    </source>
</evidence>
<feature type="domain" description="Bacterial surface antigen (D15)" evidence="6">
    <location>
        <begin position="553"/>
        <end position="843"/>
    </location>
</feature>
<gene>
    <name evidence="7" type="ORF">EUU25_15330</name>
</gene>
<dbReference type="EMBL" id="CP035733">
    <property type="protein sequence ID" value="QGY81863.1"/>
    <property type="molecule type" value="Genomic_DNA"/>
</dbReference>
<organism evidence="7 8">
    <name type="scientific">Sphingorhabdus lacus</name>
    <dbReference type="NCBI Taxonomy" id="392610"/>
    <lineage>
        <taxon>Bacteria</taxon>
        <taxon>Pseudomonadati</taxon>
        <taxon>Pseudomonadota</taxon>
        <taxon>Alphaproteobacteria</taxon>
        <taxon>Sphingomonadales</taxon>
        <taxon>Sphingomonadaceae</taxon>
        <taxon>Sphingorhabdus</taxon>
    </lineage>
</organism>